<protein>
    <submittedName>
        <fullName evidence="2">Uncharacterized protein</fullName>
    </submittedName>
</protein>
<proteinExistence type="predicted"/>
<organism evidence="2">
    <name type="scientific">Ditylum brightwellii</name>
    <dbReference type="NCBI Taxonomy" id="49249"/>
    <lineage>
        <taxon>Eukaryota</taxon>
        <taxon>Sar</taxon>
        <taxon>Stramenopiles</taxon>
        <taxon>Ochrophyta</taxon>
        <taxon>Bacillariophyta</taxon>
        <taxon>Mediophyceae</taxon>
        <taxon>Lithodesmiophycidae</taxon>
        <taxon>Lithodesmiales</taxon>
        <taxon>Lithodesmiaceae</taxon>
        <taxon>Ditylum</taxon>
    </lineage>
</organism>
<evidence type="ECO:0000256" key="1">
    <source>
        <dbReference type="SAM" id="MobiDB-lite"/>
    </source>
</evidence>
<accession>A0A7S4RQJ0</accession>
<dbReference type="AlphaFoldDB" id="A0A7S4RQJ0"/>
<gene>
    <name evidence="2" type="ORF">DBRI00130_LOCUS22308</name>
</gene>
<reference evidence="2" key="1">
    <citation type="submission" date="2021-01" db="EMBL/GenBank/DDBJ databases">
        <authorList>
            <person name="Corre E."/>
            <person name="Pelletier E."/>
            <person name="Niang G."/>
            <person name="Scheremetjew M."/>
            <person name="Finn R."/>
            <person name="Kale V."/>
            <person name="Holt S."/>
            <person name="Cochrane G."/>
            <person name="Meng A."/>
            <person name="Brown T."/>
            <person name="Cohen L."/>
        </authorList>
    </citation>
    <scope>NUCLEOTIDE SEQUENCE</scope>
    <source>
        <strain evidence="2">GSO104</strain>
    </source>
</reference>
<dbReference type="EMBL" id="HBNS01028386">
    <property type="protein sequence ID" value="CAE4621331.1"/>
    <property type="molecule type" value="Transcribed_RNA"/>
</dbReference>
<sequence length="95" mass="11028">MSNEELDDFLRSVGLDVIDLEINVSSLDIQTHEYERQELTTNKAFNNIPVSIKEEECDNEVSLTEEEMKSIQEAASNIRQRQRHSRCTQNQKLVC</sequence>
<feature type="region of interest" description="Disordered" evidence="1">
    <location>
        <begin position="75"/>
        <end position="95"/>
    </location>
</feature>
<name>A0A7S4RQJ0_9STRA</name>
<evidence type="ECO:0000313" key="2">
    <source>
        <dbReference type="EMBL" id="CAE4621331.1"/>
    </source>
</evidence>